<dbReference type="RefSeq" id="WP_140603522.1">
    <property type="nucleotide sequence ID" value="NZ_SAWY01000021.1"/>
</dbReference>
<reference evidence="1 2" key="1">
    <citation type="submission" date="2019-01" db="EMBL/GenBank/DDBJ databases">
        <title>Litorilituus lipolytica sp. nov., isolated from intertidal sand of the Yellow Sea in China.</title>
        <authorList>
            <person name="Liu A."/>
        </authorList>
    </citation>
    <scope>NUCLEOTIDE SEQUENCE [LARGE SCALE GENOMIC DNA]</scope>
    <source>
        <strain evidence="1 2">RZ04</strain>
    </source>
</reference>
<dbReference type="EMBL" id="SAWY01000021">
    <property type="protein sequence ID" value="TPH14616.1"/>
    <property type="molecule type" value="Genomic_DNA"/>
</dbReference>
<comment type="caution">
    <text evidence="1">The sequence shown here is derived from an EMBL/GenBank/DDBJ whole genome shotgun (WGS) entry which is preliminary data.</text>
</comment>
<evidence type="ECO:0000313" key="2">
    <source>
        <dbReference type="Proteomes" id="UP000315303"/>
    </source>
</evidence>
<dbReference type="OrthoDB" id="5295915at2"/>
<evidence type="ECO:0000313" key="1">
    <source>
        <dbReference type="EMBL" id="TPH14616.1"/>
    </source>
</evidence>
<protein>
    <submittedName>
        <fullName evidence="1">Uncharacterized protein</fullName>
    </submittedName>
</protein>
<dbReference type="AlphaFoldDB" id="A0A502KSX3"/>
<dbReference type="Proteomes" id="UP000315303">
    <property type="component" value="Unassembled WGS sequence"/>
</dbReference>
<proteinExistence type="predicted"/>
<name>A0A502KSX3_9GAMM</name>
<accession>A0A502KSX3</accession>
<organism evidence="1 2">
    <name type="scientific">Litorilituus lipolyticus</name>
    <dbReference type="NCBI Taxonomy" id="2491017"/>
    <lineage>
        <taxon>Bacteria</taxon>
        <taxon>Pseudomonadati</taxon>
        <taxon>Pseudomonadota</taxon>
        <taxon>Gammaproteobacteria</taxon>
        <taxon>Alteromonadales</taxon>
        <taxon>Colwelliaceae</taxon>
        <taxon>Litorilituus</taxon>
    </lineage>
</organism>
<keyword evidence="2" id="KW-1185">Reference proteome</keyword>
<gene>
    <name evidence="1" type="ORF">EPA86_10975</name>
</gene>
<sequence>MICIDVSIGDVFKVEKLKECYFGWSVHHRSGIFASSDFFGNVNGGSNVNTLYLQCHNNVLGS</sequence>